<reference evidence="2 3" key="2">
    <citation type="submission" date="2018-11" db="EMBL/GenBank/DDBJ databases">
        <authorList>
            <consortium name="Pathogen Informatics"/>
        </authorList>
    </citation>
    <scope>NUCLEOTIDE SEQUENCE [LARGE SCALE GENOMIC DNA]</scope>
</reference>
<gene>
    <name evidence="2" type="ORF">NBR_LOCUS3210</name>
</gene>
<dbReference type="WBParaSite" id="NBR_0000320901-mRNA-1">
    <property type="protein sequence ID" value="NBR_0000320901-mRNA-1"/>
    <property type="gene ID" value="NBR_0000320901"/>
</dbReference>
<proteinExistence type="predicted"/>
<evidence type="ECO:0000313" key="4">
    <source>
        <dbReference type="WBParaSite" id="NBR_0000320901-mRNA-1"/>
    </source>
</evidence>
<feature type="coiled-coil region" evidence="1">
    <location>
        <begin position="68"/>
        <end position="109"/>
    </location>
</feature>
<keyword evidence="3" id="KW-1185">Reference proteome</keyword>
<evidence type="ECO:0000313" key="3">
    <source>
        <dbReference type="Proteomes" id="UP000271162"/>
    </source>
</evidence>
<accession>A0A0N4XL07</accession>
<evidence type="ECO:0000313" key="2">
    <source>
        <dbReference type="EMBL" id="VDL66799.1"/>
    </source>
</evidence>
<name>A0A0N4XL07_NIPBR</name>
<evidence type="ECO:0000256" key="1">
    <source>
        <dbReference type="SAM" id="Coils"/>
    </source>
</evidence>
<organism evidence="4">
    <name type="scientific">Nippostrongylus brasiliensis</name>
    <name type="common">Rat hookworm</name>
    <dbReference type="NCBI Taxonomy" id="27835"/>
    <lineage>
        <taxon>Eukaryota</taxon>
        <taxon>Metazoa</taxon>
        <taxon>Ecdysozoa</taxon>
        <taxon>Nematoda</taxon>
        <taxon>Chromadorea</taxon>
        <taxon>Rhabditida</taxon>
        <taxon>Rhabditina</taxon>
        <taxon>Rhabditomorpha</taxon>
        <taxon>Strongyloidea</taxon>
        <taxon>Heligmosomidae</taxon>
        <taxon>Nippostrongylus</taxon>
    </lineage>
</organism>
<keyword evidence="1" id="KW-0175">Coiled coil</keyword>
<dbReference type="EMBL" id="UYSL01004574">
    <property type="protein sequence ID" value="VDL66799.1"/>
    <property type="molecule type" value="Genomic_DNA"/>
</dbReference>
<dbReference type="STRING" id="27835.A0A0N4XL07"/>
<feature type="coiled-coil region" evidence="1">
    <location>
        <begin position="5"/>
        <end position="32"/>
    </location>
</feature>
<dbReference type="AlphaFoldDB" id="A0A0N4XL07"/>
<sequence>MASDVAFYTERLAHKEHELNELQAAFNKYKLKAKVKFDQLRKEVNAYCTNGGHSLNEKENNALLLIRLAENETAMEAVCREAEVLRKEVARKQTQLNDQLILIKNMEEQIRSSQPLSSVEIQERKRAAQMIDMDRIHQQMLFKDERIVELNNVILDKERQILDLQELCREQGEVASVTSQAARIVQKQWEVRFFIVSEVDGITR</sequence>
<reference evidence="4" key="1">
    <citation type="submission" date="2017-02" db="UniProtKB">
        <authorList>
            <consortium name="WormBaseParasite"/>
        </authorList>
    </citation>
    <scope>IDENTIFICATION</scope>
</reference>
<protein>
    <submittedName>
        <fullName evidence="4">Coiled-coil domain-containing protein 176</fullName>
    </submittedName>
</protein>
<dbReference type="Proteomes" id="UP000271162">
    <property type="component" value="Unassembled WGS sequence"/>
</dbReference>